<dbReference type="EMBL" id="CYKH01001935">
    <property type="protein sequence ID" value="CUG91506.1"/>
    <property type="molecule type" value="Genomic_DNA"/>
</dbReference>
<organism evidence="6 7">
    <name type="scientific">Bodo saltans</name>
    <name type="common">Flagellated protozoan</name>
    <dbReference type="NCBI Taxonomy" id="75058"/>
    <lineage>
        <taxon>Eukaryota</taxon>
        <taxon>Discoba</taxon>
        <taxon>Euglenozoa</taxon>
        <taxon>Kinetoplastea</taxon>
        <taxon>Metakinetoplastina</taxon>
        <taxon>Eubodonida</taxon>
        <taxon>Bodonidae</taxon>
        <taxon>Bodo</taxon>
    </lineage>
</organism>
<dbReference type="Pfam" id="PF00644">
    <property type="entry name" value="PARP"/>
    <property type="match status" value="1"/>
</dbReference>
<dbReference type="PANTHER" id="PTHR21328">
    <property type="entry name" value="POLY ADP-RIBOSE POLYMERASE FAMILY, MEMBER PARP"/>
    <property type="match status" value="1"/>
</dbReference>
<dbReference type="OrthoDB" id="10249017at2759"/>
<name>A0A0S4JM81_BODSA</name>
<dbReference type="GO" id="GO:0016779">
    <property type="term" value="F:nucleotidyltransferase activity"/>
    <property type="evidence" value="ECO:0007669"/>
    <property type="project" value="UniProtKB-KW"/>
</dbReference>
<accession>A0A0S4JM81</accession>
<dbReference type="AlphaFoldDB" id="A0A0S4JM81"/>
<keyword evidence="7" id="KW-1185">Reference proteome</keyword>
<evidence type="ECO:0000256" key="2">
    <source>
        <dbReference type="ARBA" id="ARBA00022679"/>
    </source>
</evidence>
<keyword evidence="1" id="KW-0328">Glycosyltransferase</keyword>
<dbReference type="VEuPathDB" id="TriTrypDB:BSAL_32425"/>
<feature type="domain" description="PARP catalytic" evidence="5">
    <location>
        <begin position="556"/>
        <end position="635"/>
    </location>
</feature>
<evidence type="ECO:0000313" key="6">
    <source>
        <dbReference type="EMBL" id="CUG91506.1"/>
    </source>
</evidence>
<sequence length="698" mass="78250">MEAFAEELVRFRTEWPVWSLVALDEKKRTVTIERRDEFRMSLLVKVSASYPSGQSTIQNRKTKKIYNFKLQECLNDAIDEALQQWADDSDDDDNVADSPYLCDEGSYSEALFSLSSKSTEPLTGNPEELAAKNSEPISFGDRLFYLWRALASETRPPCRADVFDEPQTSESSIIGLNLSISVRDIDALLSLALGLQHAEYLTVVIDIPFHFPMSSPTVRSVMLCNHPDVRGEIGDVRDSKLGPLSWFIKDRINPLLHQVALAVRNALSSTSAPFLMPRPLDATDAPSITVDWSRAFDESREQWPLLGASFLTYEQITLSDEVKFYDNVRLLASGDNIVRFIAKKFHQLLLSSLENCFVCNDRLHFGGMQLTYCTKELCTFSVERIGLGFDIISEVTKRPEVFELLMLFTYASASNAEKRDTFIPMCTVDISHRHGDILSKYRGPLNFFLSDGKTKNFRLILEVLQQIPSTTSMIKLSGGDNSALRRALDKVHPLVYPFAQWILSSNRSHIQYVPQMYHVRGMGPNQYLIINHNAKKEKAFRLLKAATAKRNGGSGSFFAWHGSATGNWHCILREGLRVYSGTKLMSSGQVYGSGIYLARTISTSIPYMGSSKSGWANTTRFLSPNGCTVLALCEVVDDQRIYTDHNNDIITVSDEDSISTRFLFVFHGSHGPSANAINSLPSNEEIAAQLSAAYSFLL</sequence>
<dbReference type="InterPro" id="IPR012317">
    <property type="entry name" value="Poly(ADP-ribose)pol_cat_dom"/>
</dbReference>
<evidence type="ECO:0000313" key="7">
    <source>
        <dbReference type="Proteomes" id="UP000051952"/>
    </source>
</evidence>
<evidence type="ECO:0000256" key="1">
    <source>
        <dbReference type="ARBA" id="ARBA00022676"/>
    </source>
</evidence>
<dbReference type="GO" id="GO:0003950">
    <property type="term" value="F:NAD+ poly-ADP-ribosyltransferase activity"/>
    <property type="evidence" value="ECO:0007669"/>
    <property type="project" value="InterPro"/>
</dbReference>
<evidence type="ECO:0000256" key="4">
    <source>
        <dbReference type="ARBA" id="ARBA00023027"/>
    </source>
</evidence>
<keyword evidence="4" id="KW-0520">NAD</keyword>
<dbReference type="InterPro" id="IPR051838">
    <property type="entry name" value="ARTD_PARP"/>
</dbReference>
<gene>
    <name evidence="6" type="ORF">BSAL_32425</name>
</gene>
<proteinExistence type="predicted"/>
<keyword evidence="2" id="KW-0808">Transferase</keyword>
<dbReference type="SUPFAM" id="SSF56399">
    <property type="entry name" value="ADP-ribosylation"/>
    <property type="match status" value="1"/>
</dbReference>
<reference evidence="7" key="1">
    <citation type="submission" date="2015-09" db="EMBL/GenBank/DDBJ databases">
        <authorList>
            <consortium name="Pathogen Informatics"/>
        </authorList>
    </citation>
    <scope>NUCLEOTIDE SEQUENCE [LARGE SCALE GENOMIC DNA]</scope>
    <source>
        <strain evidence="7">Lake Konstanz</strain>
    </source>
</reference>
<protein>
    <recommendedName>
        <fullName evidence="5">PARP catalytic domain-containing protein</fullName>
    </recommendedName>
</protein>
<keyword evidence="3" id="KW-0548">Nucleotidyltransferase</keyword>
<evidence type="ECO:0000256" key="3">
    <source>
        <dbReference type="ARBA" id="ARBA00022695"/>
    </source>
</evidence>
<dbReference type="Proteomes" id="UP000051952">
    <property type="component" value="Unassembled WGS sequence"/>
</dbReference>
<evidence type="ECO:0000259" key="5">
    <source>
        <dbReference type="Pfam" id="PF00644"/>
    </source>
</evidence>
<dbReference type="Gene3D" id="3.90.228.10">
    <property type="match status" value="1"/>
</dbReference>